<accession>A0ABR8IUH3</accession>
<reference evidence="2 3" key="1">
    <citation type="journal article" date="2020" name="ISME J.">
        <title>Comparative genomics reveals insights into cyanobacterial evolution and habitat adaptation.</title>
        <authorList>
            <person name="Chen M.Y."/>
            <person name="Teng W.K."/>
            <person name="Zhao L."/>
            <person name="Hu C.X."/>
            <person name="Zhou Y.K."/>
            <person name="Han B.P."/>
            <person name="Song L.R."/>
            <person name="Shu W.S."/>
        </authorList>
    </citation>
    <scope>NUCLEOTIDE SEQUENCE [LARGE SCALE GENOMIC DNA]</scope>
    <source>
        <strain evidence="2 3">FACHB-1249</strain>
    </source>
</reference>
<name>A0ABR8IUH3_APHFL</name>
<gene>
    <name evidence="2" type="ORF">H6G43_11695</name>
</gene>
<feature type="transmembrane region" description="Helical" evidence="1">
    <location>
        <begin position="7"/>
        <end position="31"/>
    </location>
</feature>
<keyword evidence="1" id="KW-0812">Transmembrane</keyword>
<protein>
    <submittedName>
        <fullName evidence="2">Uncharacterized protein</fullName>
    </submittedName>
</protein>
<dbReference type="RefSeq" id="WP_190386535.1">
    <property type="nucleotide sequence ID" value="NZ_JACJTM010000023.1"/>
</dbReference>
<dbReference type="GeneID" id="78218500"/>
<sequence length="91" mass="9004">MLDHEDSAILGAITAASSTVAGLGSVTVATVTSTAPGILGVLGFTTTTAVALPAAGIVAVAGLAAYGVKKVWDPQVLNPAIKLYNLCVLPR</sequence>
<evidence type="ECO:0000256" key="1">
    <source>
        <dbReference type="SAM" id="Phobius"/>
    </source>
</evidence>
<proteinExistence type="predicted"/>
<keyword evidence="3" id="KW-1185">Reference proteome</keyword>
<dbReference type="Proteomes" id="UP000660270">
    <property type="component" value="Unassembled WGS sequence"/>
</dbReference>
<evidence type="ECO:0000313" key="2">
    <source>
        <dbReference type="EMBL" id="MBD2685868.1"/>
    </source>
</evidence>
<dbReference type="EMBL" id="JACJTM010000023">
    <property type="protein sequence ID" value="MBD2685868.1"/>
    <property type="molecule type" value="Genomic_DNA"/>
</dbReference>
<comment type="caution">
    <text evidence="2">The sequence shown here is derived from an EMBL/GenBank/DDBJ whole genome shotgun (WGS) entry which is preliminary data.</text>
</comment>
<organism evidence="2 3">
    <name type="scientific">Aphanizomenon flos-aquae FACHB-1249</name>
    <dbReference type="NCBI Taxonomy" id="2692889"/>
    <lineage>
        <taxon>Bacteria</taxon>
        <taxon>Bacillati</taxon>
        <taxon>Cyanobacteriota</taxon>
        <taxon>Cyanophyceae</taxon>
        <taxon>Nostocales</taxon>
        <taxon>Aphanizomenonaceae</taxon>
        <taxon>Aphanizomenon</taxon>
    </lineage>
</organism>
<keyword evidence="1" id="KW-0472">Membrane</keyword>
<evidence type="ECO:0000313" key="3">
    <source>
        <dbReference type="Proteomes" id="UP000660270"/>
    </source>
</evidence>
<feature type="transmembrane region" description="Helical" evidence="1">
    <location>
        <begin position="37"/>
        <end position="66"/>
    </location>
</feature>
<keyword evidence="1" id="KW-1133">Transmembrane helix</keyword>